<dbReference type="EMBL" id="JACDXJ010000001">
    <property type="protein sequence ID" value="MBA1154731.1"/>
    <property type="molecule type" value="Genomic_DNA"/>
</dbReference>
<dbReference type="Proteomes" id="UP000572984">
    <property type="component" value="Unassembled WGS sequence"/>
</dbReference>
<accession>A0A838BHK9</accession>
<evidence type="ECO:0000313" key="2">
    <source>
        <dbReference type="EMBL" id="MBA1154731.1"/>
    </source>
</evidence>
<dbReference type="RefSeq" id="WP_181050427.1">
    <property type="nucleotide sequence ID" value="NZ_JACDXJ010000001.1"/>
</dbReference>
<dbReference type="SUPFAM" id="SSF158791">
    <property type="entry name" value="MgtE N-terminal domain-like"/>
    <property type="match status" value="1"/>
</dbReference>
<comment type="caution">
    <text evidence="2">The sequence shown here is derived from an EMBL/GenBank/DDBJ whole genome shotgun (WGS) entry which is preliminary data.</text>
</comment>
<dbReference type="AlphaFoldDB" id="A0A838BHK9"/>
<feature type="signal peptide" evidence="1">
    <location>
        <begin position="1"/>
        <end position="28"/>
    </location>
</feature>
<proteinExistence type="predicted"/>
<gene>
    <name evidence="2" type="ORF">H0S73_01145</name>
</gene>
<keyword evidence="3" id="KW-1185">Reference proteome</keyword>
<keyword evidence="1" id="KW-0732">Signal</keyword>
<evidence type="ECO:0000313" key="3">
    <source>
        <dbReference type="Proteomes" id="UP000572984"/>
    </source>
</evidence>
<organism evidence="2 3">
    <name type="scientific">Microvirga mediterraneensis</name>
    <dbReference type="NCBI Taxonomy" id="2754695"/>
    <lineage>
        <taxon>Bacteria</taxon>
        <taxon>Pseudomonadati</taxon>
        <taxon>Pseudomonadota</taxon>
        <taxon>Alphaproteobacteria</taxon>
        <taxon>Hyphomicrobiales</taxon>
        <taxon>Methylobacteriaceae</taxon>
        <taxon>Microvirga</taxon>
    </lineage>
</organism>
<feature type="chain" id="PRO_5032757269" evidence="1">
    <location>
        <begin position="29"/>
        <end position="171"/>
    </location>
</feature>
<name>A0A838BHK9_9HYPH</name>
<sequence length="171" mass="18629">MTESTIIKTLKSTAIAAGLLLGAGAHHAATAQEVKADAKSSQYCASIADAASDARFALQKQALADMEKEIEGRIKVLEAKRAEYEEWLRRRNEVLTKADETIVLIYSRMRPDAAALQLTNMDEEIAAAVIARLNPRVASAVLNEMEPARAAQLANVITDAPKRDKNTVRQN</sequence>
<evidence type="ECO:0000256" key="1">
    <source>
        <dbReference type="SAM" id="SignalP"/>
    </source>
</evidence>
<protein>
    <submittedName>
        <fullName evidence="2">MotE family protein</fullName>
    </submittedName>
</protein>
<reference evidence="2 3" key="1">
    <citation type="submission" date="2020-07" db="EMBL/GenBank/DDBJ databases">
        <title>Draft genome and description of Microvirga mediterraneensis Marseille-Q2068 sp. nov.</title>
        <authorList>
            <person name="Boxberger M."/>
        </authorList>
    </citation>
    <scope>NUCLEOTIDE SEQUENCE [LARGE SCALE GENOMIC DNA]</scope>
    <source>
        <strain evidence="2 3">Marseille-Q2068</strain>
    </source>
</reference>